<evidence type="ECO:0000313" key="2">
    <source>
        <dbReference type="EMBL" id="KPK64097.1"/>
    </source>
</evidence>
<dbReference type="AlphaFoldDB" id="A0A0S8FUX9"/>
<reference evidence="2 3" key="1">
    <citation type="journal article" date="2015" name="Microbiome">
        <title>Genomic resolution of linkages in carbon, nitrogen, and sulfur cycling among widespread estuary sediment bacteria.</title>
        <authorList>
            <person name="Baker B.J."/>
            <person name="Lazar C.S."/>
            <person name="Teske A.P."/>
            <person name="Dick G.J."/>
        </authorList>
    </citation>
    <scope>NUCLEOTIDE SEQUENCE [LARGE SCALE GENOMIC DNA]</scope>
    <source>
        <strain evidence="2">SM23_42</strain>
    </source>
</reference>
<evidence type="ECO:0000259" key="1">
    <source>
        <dbReference type="Pfam" id="PF13860"/>
    </source>
</evidence>
<evidence type="ECO:0000313" key="3">
    <source>
        <dbReference type="Proteomes" id="UP000051373"/>
    </source>
</evidence>
<gene>
    <name evidence="2" type="ORF">AMJ83_03605</name>
</gene>
<proteinExistence type="predicted"/>
<dbReference type="Gene3D" id="2.60.120.560">
    <property type="entry name" value="Exo-inulinase, domain 1"/>
    <property type="match status" value="1"/>
</dbReference>
<accession>A0A0S8FUX9</accession>
<comment type="caution">
    <text evidence="2">The sequence shown here is derived from an EMBL/GenBank/DDBJ whole genome shotgun (WGS) entry which is preliminary data.</text>
</comment>
<dbReference type="Proteomes" id="UP000051373">
    <property type="component" value="Unassembled WGS sequence"/>
</dbReference>
<feature type="domain" description="FlgD/Vpr Ig-like" evidence="1">
    <location>
        <begin position="242"/>
        <end position="306"/>
    </location>
</feature>
<dbReference type="InterPro" id="IPR025965">
    <property type="entry name" value="FlgD/Vpr_Ig-like"/>
</dbReference>
<dbReference type="Pfam" id="PF13860">
    <property type="entry name" value="FlgD_ig"/>
    <property type="match status" value="1"/>
</dbReference>
<dbReference type="EMBL" id="LJUJ01000005">
    <property type="protein sequence ID" value="KPK64097.1"/>
    <property type="molecule type" value="Genomic_DNA"/>
</dbReference>
<organism evidence="2 3">
    <name type="scientific">candidate division WOR_3 bacterium SM23_42</name>
    <dbReference type="NCBI Taxonomy" id="1703779"/>
    <lineage>
        <taxon>Bacteria</taxon>
        <taxon>Bacteria division WOR-3</taxon>
    </lineage>
</organism>
<name>A0A0S8FUX9_UNCW3</name>
<sequence>MKICVIGCLLCSMLSGQILYEEYFTDGGMQLDWHPWFETGGIGDSMRVLSDPTTPGGDGWAGVISNEVMGVAGLTYAGDPGLEDYSIEAWIYTVVSTAAGPYNGIAMRMQADSGFYYRLVADFDDDQRIRLGMFTGGMFPIVIRDWSSVEIPGGVPATSSWHKFKLVIVEDSIWAYYDDVLLPDCPFIDNTIQKGYFGVYVFNMAATDSTVCDNIIVRAEPTGVAELGHEAPSLLTVQPNPFTHETDIKWQITDNRQEVVLKVYDISGRLVRNLFGLSSVTGHQLSVRWDGRDAAGKVLAPGVYFIQDEHGEHLGKVVKLH</sequence>
<dbReference type="Gene3D" id="2.60.40.4070">
    <property type="match status" value="1"/>
</dbReference>
<protein>
    <recommendedName>
        <fullName evidence="1">FlgD/Vpr Ig-like domain-containing protein</fullName>
    </recommendedName>
</protein>